<proteinExistence type="predicted"/>
<evidence type="ECO:0000313" key="2">
    <source>
        <dbReference type="EMBL" id="KAF8571109.1"/>
    </source>
</evidence>
<dbReference type="OrthoDB" id="6253065at2759"/>
<protein>
    <submittedName>
        <fullName evidence="2">Uncharacterized protein</fullName>
    </submittedName>
</protein>
<comment type="caution">
    <text evidence="2">The sequence shown here is derived from an EMBL/GenBank/DDBJ whole genome shotgun (WGS) entry which is preliminary data.</text>
</comment>
<organism evidence="2 3">
    <name type="scientific">Paragonimus westermani</name>
    <dbReference type="NCBI Taxonomy" id="34504"/>
    <lineage>
        <taxon>Eukaryota</taxon>
        <taxon>Metazoa</taxon>
        <taxon>Spiralia</taxon>
        <taxon>Lophotrochozoa</taxon>
        <taxon>Platyhelminthes</taxon>
        <taxon>Trematoda</taxon>
        <taxon>Digenea</taxon>
        <taxon>Plagiorchiida</taxon>
        <taxon>Troglotremata</taxon>
        <taxon>Troglotrematidae</taxon>
        <taxon>Paragonimus</taxon>
    </lineage>
</organism>
<sequence>MMKLALFTIALFALCAVMVESKKGRVKCSKDCWERLPRCKEDCKRVNLAPRVCNARCQDKVTQCIRDECKVNEHVDTFEEHQKYD</sequence>
<name>A0A8T0DT73_9TREM</name>
<keyword evidence="3" id="KW-1185">Reference proteome</keyword>
<dbReference type="EMBL" id="JTDF01000702">
    <property type="protein sequence ID" value="KAF8571109.1"/>
    <property type="molecule type" value="Genomic_DNA"/>
</dbReference>
<accession>A0A8T0DT73</accession>
<keyword evidence="1" id="KW-0732">Signal</keyword>
<dbReference type="AlphaFoldDB" id="A0A8T0DT73"/>
<dbReference type="Proteomes" id="UP000699462">
    <property type="component" value="Unassembled WGS sequence"/>
</dbReference>
<evidence type="ECO:0000313" key="3">
    <source>
        <dbReference type="Proteomes" id="UP000699462"/>
    </source>
</evidence>
<evidence type="ECO:0000256" key="1">
    <source>
        <dbReference type="SAM" id="SignalP"/>
    </source>
</evidence>
<reference evidence="2 3" key="1">
    <citation type="submission" date="2019-07" db="EMBL/GenBank/DDBJ databases">
        <title>Annotation for the trematode Paragonimus westermani.</title>
        <authorList>
            <person name="Choi Y.-J."/>
        </authorList>
    </citation>
    <scope>NUCLEOTIDE SEQUENCE [LARGE SCALE GENOMIC DNA]</scope>
    <source>
        <strain evidence="2">180907_Pwestermani</strain>
    </source>
</reference>
<feature type="chain" id="PRO_5035735792" evidence="1">
    <location>
        <begin position="22"/>
        <end position="85"/>
    </location>
</feature>
<gene>
    <name evidence="2" type="ORF">P879_00595</name>
</gene>
<feature type="signal peptide" evidence="1">
    <location>
        <begin position="1"/>
        <end position="21"/>
    </location>
</feature>